<accession>A0A0S1S1L6</accession>
<gene>
    <name evidence="1" type="ORF">KB57_163</name>
</gene>
<evidence type="ECO:0008006" key="3">
    <source>
        <dbReference type="Google" id="ProtNLM"/>
    </source>
</evidence>
<keyword evidence="2" id="KW-1185">Reference proteome</keyword>
<evidence type="ECO:0000313" key="2">
    <source>
        <dbReference type="Proteomes" id="UP000203990"/>
    </source>
</evidence>
<organism evidence="1 2">
    <name type="scientific">Klebsiella phage vB_KpnM_KB57</name>
    <dbReference type="NCBI Taxonomy" id="1719140"/>
    <lineage>
        <taxon>Viruses</taxon>
        <taxon>Duplodnaviria</taxon>
        <taxon>Heunggongvirae</taxon>
        <taxon>Uroviricota</taxon>
        <taxon>Caudoviricetes</taxon>
        <taxon>Vequintavirinae</taxon>
        <taxon>Mydovirus</taxon>
        <taxon>Mydovirus KB57</taxon>
    </lineage>
</organism>
<protein>
    <recommendedName>
        <fullName evidence="3">HNH endonuclease</fullName>
    </recommendedName>
</protein>
<dbReference type="RefSeq" id="YP_009187776.1">
    <property type="nucleotide sequence ID" value="NC_028659.1"/>
</dbReference>
<dbReference type="GeneID" id="26523129"/>
<name>A0A0S1S1L6_9CAUD</name>
<evidence type="ECO:0000313" key="1">
    <source>
        <dbReference type="EMBL" id="ALM02550.1"/>
    </source>
</evidence>
<dbReference type="Proteomes" id="UP000203990">
    <property type="component" value="Segment"/>
</dbReference>
<dbReference type="OrthoDB" id="17711at10239"/>
<sequence>MRDRQEYYRQYAARRREIDRQRRSTPEGKAEQLRIRLARIEAEKRATLHSEWDEFVRDEADHLCSVRCEDTGIKWEPDHMFPLRATKVSGLNCGDNIQVIPATLNRKKKNRMIYTERNEWLKDV</sequence>
<dbReference type="EMBL" id="KT934943">
    <property type="protein sequence ID" value="ALM02550.1"/>
    <property type="molecule type" value="Genomic_DNA"/>
</dbReference>
<reference evidence="1 2" key="1">
    <citation type="submission" date="2015-10" db="EMBL/GenBank/DDBJ databases">
        <title>Complete genome sequence of Klebsiella pneumoniae bacteriophage vB_KpnM_KB57.</title>
        <authorList>
            <person name="Volozhantsev N.V."/>
            <person name="Popova A.V."/>
            <person name="Krasilnikova V.M."/>
            <person name="Bogun A.G."/>
        </authorList>
    </citation>
    <scope>NUCLEOTIDE SEQUENCE [LARGE SCALE GENOMIC DNA]</scope>
</reference>
<dbReference type="KEGG" id="vg:26523129"/>
<proteinExistence type="predicted"/>